<dbReference type="GO" id="GO:0120147">
    <property type="term" value="F:formylglycine-generating oxidase activity"/>
    <property type="evidence" value="ECO:0007669"/>
    <property type="project" value="TreeGrafter"/>
</dbReference>
<reference evidence="5 6" key="2">
    <citation type="submission" date="2019-08" db="EMBL/GenBank/DDBJ databases">
        <authorList>
            <person name="Henke P."/>
        </authorList>
    </citation>
    <scope>NUCLEOTIDE SEQUENCE [LARGE SCALE GENOMIC DNA]</scope>
    <source>
        <strain evidence="5">Phe10_nw2017</strain>
    </source>
</reference>
<dbReference type="InterPro" id="IPR005532">
    <property type="entry name" value="SUMF_dom"/>
</dbReference>
<keyword evidence="2" id="KW-1133">Transmembrane helix</keyword>
<reference evidence="5 6" key="1">
    <citation type="submission" date="2019-08" db="EMBL/GenBank/DDBJ databases">
        <title>100 year-old enigma solved: identification of Planctomyces bekefii, the type genus and species of the phylum Planctomycetes.</title>
        <authorList>
            <person name="Svetlana D.N."/>
            <person name="Overmann J."/>
        </authorList>
    </citation>
    <scope>NUCLEOTIDE SEQUENCE [LARGE SCALE GENOMIC DNA]</scope>
    <source>
        <strain evidence="5">Phe10_nw2017</strain>
    </source>
</reference>
<feature type="region of interest" description="Disordered" evidence="1">
    <location>
        <begin position="391"/>
        <end position="411"/>
    </location>
</feature>
<proteinExistence type="predicted"/>
<evidence type="ECO:0000256" key="2">
    <source>
        <dbReference type="SAM" id="Phobius"/>
    </source>
</evidence>
<dbReference type="PANTHER" id="PTHR23150:SF19">
    <property type="entry name" value="FORMYLGLYCINE-GENERATING ENZYME"/>
    <property type="match status" value="1"/>
</dbReference>
<protein>
    <recommendedName>
        <fullName evidence="4">Sulfatase-modifying factor enzyme-like domain-containing protein</fullName>
    </recommendedName>
</protein>
<sequence>MLCNHWCFRLFALTVLLLPQVSAADELSISLDPTGGVSLTLVRIPGGRFVQGSPLGESGREAAERTRQVTITSDFLLGTTEVTVGQFRRFVEATGYRTEAETGQSGGYGVEGGQLVQKPGFTWKNPGYQQTDQHPVTIVTWGDAQAFLKWLSSHSGRRVFLPSEAQWEYACRAGTTTRFSSGDQDAQLEQIAWSQAQSVKCPAAVGQKSANAFGLFDMSGNVYEWCQDAFNDYDGTEVTDPLQLQGQETLRYVLRGGSWMRAPKRCRSAARYRATAGTRNAENGFRVAADLAAASAVTDQAGAATEQAADVSQAADGPEATVTQTPGEPAVLRIPGVPPLELHPSKGVWAVGSGPSKPSFRTFLRAAMLLVAVLFVVFVILAYWTRTSRRVGSRGQQQDGQPPFDSGPLTHAVPNHLPPMGGFRVEADGFWIPTAAFDIGCLLEVCYDADGERQRESVVVSSHPEQFFYTGELPFNIAVQSQADPLFEGLPGAVGDEFGASPTGGGAGMLPIPNPAMLIPSSGIPGTMFPGRRADERDENPGPAGFAGFPPAY</sequence>
<comment type="caution">
    <text evidence="5">The sequence shown here is derived from an EMBL/GenBank/DDBJ whole genome shotgun (WGS) entry which is preliminary data.</text>
</comment>
<feature type="domain" description="Sulfatase-modifying factor enzyme-like" evidence="4">
    <location>
        <begin position="41"/>
        <end position="288"/>
    </location>
</feature>
<keyword evidence="2" id="KW-0472">Membrane</keyword>
<feature type="chain" id="PRO_5022936042" description="Sulfatase-modifying factor enzyme-like domain-containing protein" evidence="3">
    <location>
        <begin position="24"/>
        <end position="553"/>
    </location>
</feature>
<dbReference type="InterPro" id="IPR042095">
    <property type="entry name" value="SUMF_sf"/>
</dbReference>
<dbReference type="Proteomes" id="UP000321083">
    <property type="component" value="Unassembled WGS sequence"/>
</dbReference>
<evidence type="ECO:0000313" key="5">
    <source>
        <dbReference type="EMBL" id="TWW10135.1"/>
    </source>
</evidence>
<dbReference type="Gene3D" id="3.90.1580.10">
    <property type="entry name" value="paralog of FGE (formylglycine-generating enzyme)"/>
    <property type="match status" value="1"/>
</dbReference>
<dbReference type="Pfam" id="PF03781">
    <property type="entry name" value="FGE-sulfatase"/>
    <property type="match status" value="1"/>
</dbReference>
<dbReference type="PANTHER" id="PTHR23150">
    <property type="entry name" value="SULFATASE MODIFYING FACTOR 1, 2"/>
    <property type="match status" value="1"/>
</dbReference>
<gene>
    <name evidence="5" type="ORF">E3A20_07710</name>
</gene>
<dbReference type="SUPFAM" id="SSF56436">
    <property type="entry name" value="C-type lectin-like"/>
    <property type="match status" value="1"/>
</dbReference>
<keyword evidence="2" id="KW-0812">Transmembrane</keyword>
<feature type="compositionally biased region" description="Low complexity" evidence="1">
    <location>
        <begin position="541"/>
        <end position="553"/>
    </location>
</feature>
<dbReference type="InterPro" id="IPR051043">
    <property type="entry name" value="Sulfatase_Mod_Factor_Kinase"/>
</dbReference>
<feature type="region of interest" description="Disordered" evidence="1">
    <location>
        <begin position="532"/>
        <end position="553"/>
    </location>
</feature>
<evidence type="ECO:0000256" key="3">
    <source>
        <dbReference type="SAM" id="SignalP"/>
    </source>
</evidence>
<feature type="region of interest" description="Disordered" evidence="1">
    <location>
        <begin position="307"/>
        <end position="329"/>
    </location>
</feature>
<name>A0A5C6M7Q8_9PLAN</name>
<organism evidence="5 6">
    <name type="scientific">Planctomyces bekefii</name>
    <dbReference type="NCBI Taxonomy" id="1653850"/>
    <lineage>
        <taxon>Bacteria</taxon>
        <taxon>Pseudomonadati</taxon>
        <taxon>Planctomycetota</taxon>
        <taxon>Planctomycetia</taxon>
        <taxon>Planctomycetales</taxon>
        <taxon>Planctomycetaceae</taxon>
        <taxon>Planctomyces</taxon>
    </lineage>
</organism>
<keyword evidence="3" id="KW-0732">Signal</keyword>
<accession>A0A5C6M7Q8</accession>
<dbReference type="EMBL" id="SRHE01000109">
    <property type="protein sequence ID" value="TWW10135.1"/>
    <property type="molecule type" value="Genomic_DNA"/>
</dbReference>
<keyword evidence="6" id="KW-1185">Reference proteome</keyword>
<feature type="signal peptide" evidence="3">
    <location>
        <begin position="1"/>
        <end position="23"/>
    </location>
</feature>
<dbReference type="InterPro" id="IPR016187">
    <property type="entry name" value="CTDL_fold"/>
</dbReference>
<feature type="transmembrane region" description="Helical" evidence="2">
    <location>
        <begin position="363"/>
        <end position="384"/>
    </location>
</feature>
<evidence type="ECO:0000256" key="1">
    <source>
        <dbReference type="SAM" id="MobiDB-lite"/>
    </source>
</evidence>
<evidence type="ECO:0000259" key="4">
    <source>
        <dbReference type="Pfam" id="PF03781"/>
    </source>
</evidence>
<dbReference type="AlphaFoldDB" id="A0A5C6M7Q8"/>
<evidence type="ECO:0000313" key="6">
    <source>
        <dbReference type="Proteomes" id="UP000321083"/>
    </source>
</evidence>